<dbReference type="AlphaFoldDB" id="A0A934K6S2"/>
<evidence type="ECO:0000256" key="6">
    <source>
        <dbReference type="PIRSR" id="PIRSR001369-1"/>
    </source>
</evidence>
<reference evidence="8" key="1">
    <citation type="submission" date="2020-10" db="EMBL/GenBank/DDBJ databases">
        <title>Ca. Dormibacterota MAGs.</title>
        <authorList>
            <person name="Montgomery K."/>
        </authorList>
    </citation>
    <scope>NUCLEOTIDE SEQUENCE [LARGE SCALE GENOMIC DNA]</scope>
    <source>
        <strain evidence="8">SC8812_S17_10</strain>
    </source>
</reference>
<dbReference type="InterPro" id="IPR016142">
    <property type="entry name" value="Citrate_synth-like_lrg_a-sub"/>
</dbReference>
<evidence type="ECO:0000256" key="3">
    <source>
        <dbReference type="ARBA" id="ARBA00022679"/>
    </source>
</evidence>
<dbReference type="NCBIfam" id="NF009005">
    <property type="entry name" value="PRK12350.1"/>
    <property type="match status" value="1"/>
</dbReference>
<dbReference type="InterPro" id="IPR016143">
    <property type="entry name" value="Citrate_synth-like_sm_a-sub"/>
</dbReference>
<evidence type="ECO:0000256" key="5">
    <source>
        <dbReference type="PIRNR" id="PIRNR001369"/>
    </source>
</evidence>
<keyword evidence="9" id="KW-1185">Reference proteome</keyword>
<dbReference type="GO" id="GO:0036440">
    <property type="term" value="F:citrate synthase activity"/>
    <property type="evidence" value="ECO:0007669"/>
    <property type="project" value="UniProtKB-EC"/>
</dbReference>
<dbReference type="EMBL" id="JAEKNR010000015">
    <property type="protein sequence ID" value="MBJ7596648.1"/>
    <property type="molecule type" value="Genomic_DNA"/>
</dbReference>
<dbReference type="InterPro" id="IPR019810">
    <property type="entry name" value="Citrate_synthase_AS"/>
</dbReference>
<sequence>MPVPYSPGLEGVVAAQTEISEVDGQNGRLIYRGGYLILELAQRSFEEVAYLLWHGELPEPQQLQKLRSQMVANRGLNEQALAALGGLRRDVDPMDAMRTVLSAQGAAPDCPKPSLEGAVALTAVAPTVVAAYYRHQRRLELVEPNPELGHAANFLYMLSGEAPDERRTQCLETYLVLLADHGLNASTFTARVAASTGTDLCSAMIAAIGALKGPAHGGAATAAMKMLEKIGTAENAESWLTNAMDRKERLMGFGHRVYRTYDPRARILRDLVKEANPEFYSVASRSEEVALRLLKERHPERPNATNVDYYSAGVLQAAGFPKEFFTCVFAVSRLAGWTAHVLEYMGSDGRIIRPASEWIGPDPDKRTAASA</sequence>
<comment type="pathway">
    <text evidence="1">Carbohydrate metabolism; tricarboxylic acid cycle.</text>
</comment>
<evidence type="ECO:0000313" key="9">
    <source>
        <dbReference type="Proteomes" id="UP000612893"/>
    </source>
</evidence>
<dbReference type="PRINTS" id="PR00143">
    <property type="entry name" value="CITRTSNTHASE"/>
</dbReference>
<dbReference type="PROSITE" id="PS00480">
    <property type="entry name" value="CITRATE_SYNTHASE"/>
    <property type="match status" value="1"/>
</dbReference>
<protein>
    <recommendedName>
        <fullName evidence="5">Citrate synthase</fullName>
    </recommendedName>
</protein>
<feature type="active site" evidence="6">
    <location>
        <position position="308"/>
    </location>
</feature>
<evidence type="ECO:0000256" key="1">
    <source>
        <dbReference type="ARBA" id="ARBA00005163"/>
    </source>
</evidence>
<evidence type="ECO:0000256" key="7">
    <source>
        <dbReference type="RuleBase" id="RU003406"/>
    </source>
</evidence>
<dbReference type="InterPro" id="IPR002020">
    <property type="entry name" value="Citrate_synthase"/>
</dbReference>
<dbReference type="Gene3D" id="1.10.230.10">
    <property type="entry name" value="Cytochrome P450-Terp, domain 2"/>
    <property type="match status" value="1"/>
</dbReference>
<dbReference type="PIRSF" id="PIRSF001369">
    <property type="entry name" value="Citrate_synth"/>
    <property type="match status" value="1"/>
</dbReference>
<dbReference type="SUPFAM" id="SSF48256">
    <property type="entry name" value="Citrate synthase"/>
    <property type="match status" value="1"/>
</dbReference>
<keyword evidence="3 5" id="KW-0808">Transferase</keyword>
<gene>
    <name evidence="8" type="ORF">JF922_00980</name>
</gene>
<dbReference type="Proteomes" id="UP000612893">
    <property type="component" value="Unassembled WGS sequence"/>
</dbReference>
<dbReference type="InterPro" id="IPR024176">
    <property type="entry name" value="Citrate_synthase_bac-typ"/>
</dbReference>
<comment type="similarity">
    <text evidence="2 5 7">Belongs to the citrate synthase family.</text>
</comment>
<dbReference type="InterPro" id="IPR036969">
    <property type="entry name" value="Citrate_synthase_sf"/>
</dbReference>
<feature type="active site" evidence="6">
    <location>
        <position position="255"/>
    </location>
</feature>
<dbReference type="PANTHER" id="PTHR11739:SF23">
    <property type="entry name" value="CITRATE SYNTHASE 2-RELATED"/>
    <property type="match status" value="1"/>
</dbReference>
<evidence type="ECO:0000313" key="8">
    <source>
        <dbReference type="EMBL" id="MBJ7596648.1"/>
    </source>
</evidence>
<comment type="caution">
    <text evidence="8">The sequence shown here is derived from an EMBL/GenBank/DDBJ whole genome shotgun (WGS) entry which is preliminary data.</text>
</comment>
<proteinExistence type="inferred from homology"/>
<dbReference type="RefSeq" id="WP_338198479.1">
    <property type="nucleotide sequence ID" value="NZ_JAEKNR010000015.1"/>
</dbReference>
<accession>A0A934K6S2</accession>
<dbReference type="PANTHER" id="PTHR11739">
    <property type="entry name" value="CITRATE SYNTHASE"/>
    <property type="match status" value="1"/>
</dbReference>
<dbReference type="CDD" id="cd06118">
    <property type="entry name" value="citrate_synt_like_1"/>
    <property type="match status" value="1"/>
</dbReference>
<evidence type="ECO:0000256" key="4">
    <source>
        <dbReference type="ARBA" id="ARBA00049288"/>
    </source>
</evidence>
<dbReference type="Gene3D" id="1.10.580.10">
    <property type="entry name" value="Citrate Synthase, domain 1"/>
    <property type="match status" value="1"/>
</dbReference>
<dbReference type="Pfam" id="PF00285">
    <property type="entry name" value="Citrate_synt"/>
    <property type="match status" value="1"/>
</dbReference>
<name>A0A934K6S2_9BACT</name>
<organism evidence="8 9">
    <name type="scientific">Candidatus Nephthysia bennettiae</name>
    <dbReference type="NCBI Taxonomy" id="3127016"/>
    <lineage>
        <taxon>Bacteria</taxon>
        <taxon>Bacillati</taxon>
        <taxon>Candidatus Dormiibacterota</taxon>
        <taxon>Candidatus Dormibacteria</taxon>
        <taxon>Candidatus Dormibacterales</taxon>
        <taxon>Candidatus Dormibacteraceae</taxon>
        <taxon>Candidatus Nephthysia</taxon>
    </lineage>
</organism>
<comment type="catalytic activity">
    <reaction evidence="4">
        <text>oxaloacetate + acetyl-CoA + H2O = citrate + CoA + H(+)</text>
        <dbReference type="Rhea" id="RHEA:16845"/>
        <dbReference type="ChEBI" id="CHEBI:15377"/>
        <dbReference type="ChEBI" id="CHEBI:15378"/>
        <dbReference type="ChEBI" id="CHEBI:16452"/>
        <dbReference type="ChEBI" id="CHEBI:16947"/>
        <dbReference type="ChEBI" id="CHEBI:57287"/>
        <dbReference type="ChEBI" id="CHEBI:57288"/>
        <dbReference type="EC" id="2.3.3.16"/>
    </reaction>
</comment>
<evidence type="ECO:0000256" key="2">
    <source>
        <dbReference type="ARBA" id="ARBA00010566"/>
    </source>
</evidence>